<keyword evidence="2" id="KW-1185">Reference proteome</keyword>
<organism evidence="1 2">
    <name type="scientific">Magallana gigas</name>
    <name type="common">Pacific oyster</name>
    <name type="synonym">Crassostrea gigas</name>
    <dbReference type="NCBI Taxonomy" id="29159"/>
    <lineage>
        <taxon>Eukaryota</taxon>
        <taxon>Metazoa</taxon>
        <taxon>Spiralia</taxon>
        <taxon>Lophotrochozoa</taxon>
        <taxon>Mollusca</taxon>
        <taxon>Bivalvia</taxon>
        <taxon>Autobranchia</taxon>
        <taxon>Pteriomorphia</taxon>
        <taxon>Ostreida</taxon>
        <taxon>Ostreoidea</taxon>
        <taxon>Ostreidae</taxon>
        <taxon>Magallana</taxon>
    </lineage>
</organism>
<dbReference type="Proteomes" id="UP000005408">
    <property type="component" value="Unassembled WGS sequence"/>
</dbReference>
<proteinExistence type="predicted"/>
<sequence>MQKLENEKQELTNKLNNAIKEKRTGEYKSLQTICMLERNKLQIYAMERQMSTLNIHKSTVDNDMQVELEKLASICSDKCDVSVLSPRSFGILARSLTLPEHPAETMPTALSRSSVVKRAIPRRVFSPKRASRIIWNPDLEDDSLNHHSPRHTPTEPCPVLRQRLEDFTFPFVEDKFSPIVITRVRRSKSISRASKEWPWAAVLFSSLEMSMQKEAYIQSDKVGRVSVNREEPKTGHLWIRNPIIQVRHMILNREVLEDATAKMVPDLPPDSSKSLEDVQQSMQNTAYWVSNSRYSSQPKF</sequence>
<dbReference type="EnsemblMetazoa" id="G32709.1">
    <property type="protein sequence ID" value="G32709.1:cds"/>
    <property type="gene ID" value="G32709"/>
</dbReference>
<name>A0A8W8MK68_MAGGI</name>
<evidence type="ECO:0000313" key="1">
    <source>
        <dbReference type="EnsemblMetazoa" id="G32709.1:cds"/>
    </source>
</evidence>
<protein>
    <submittedName>
        <fullName evidence="1">Uncharacterized protein</fullName>
    </submittedName>
</protein>
<reference evidence="1" key="1">
    <citation type="submission" date="2022-08" db="UniProtKB">
        <authorList>
            <consortium name="EnsemblMetazoa"/>
        </authorList>
    </citation>
    <scope>IDENTIFICATION</scope>
    <source>
        <strain evidence="1">05x7-T-G4-1.051#20</strain>
    </source>
</reference>
<dbReference type="AlphaFoldDB" id="A0A8W8MK68"/>
<accession>A0A8W8MK68</accession>
<evidence type="ECO:0000313" key="2">
    <source>
        <dbReference type="Proteomes" id="UP000005408"/>
    </source>
</evidence>